<organism evidence="1 2">
    <name type="scientific">Candidatus Giovannonibacteria bacterium GW2011_GWB1_47_6b</name>
    <dbReference type="NCBI Taxonomy" id="1618655"/>
    <lineage>
        <taxon>Bacteria</taxon>
        <taxon>Candidatus Giovannoniibacteriota</taxon>
    </lineage>
</organism>
<gene>
    <name evidence="1" type="ORF">UY02_C0040G0002</name>
</gene>
<dbReference type="AlphaFoldDB" id="A0A0G1T2C8"/>
<reference evidence="1 2" key="1">
    <citation type="journal article" date="2015" name="Nature">
        <title>rRNA introns, odd ribosomes, and small enigmatic genomes across a large radiation of phyla.</title>
        <authorList>
            <person name="Brown C.T."/>
            <person name="Hug L.A."/>
            <person name="Thomas B.C."/>
            <person name="Sharon I."/>
            <person name="Castelle C.J."/>
            <person name="Singh A."/>
            <person name="Wilkins M.J."/>
            <person name="Williams K.H."/>
            <person name="Banfield J.F."/>
        </authorList>
    </citation>
    <scope>NUCLEOTIDE SEQUENCE [LARGE SCALE GENOMIC DNA]</scope>
</reference>
<dbReference type="Proteomes" id="UP000034682">
    <property type="component" value="Unassembled WGS sequence"/>
</dbReference>
<comment type="caution">
    <text evidence="1">The sequence shown here is derived from an EMBL/GenBank/DDBJ whole genome shotgun (WGS) entry which is preliminary data.</text>
</comment>
<dbReference type="EMBL" id="LCOK01000040">
    <property type="protein sequence ID" value="KKU75897.1"/>
    <property type="molecule type" value="Genomic_DNA"/>
</dbReference>
<proteinExistence type="predicted"/>
<accession>A0A0G1T2C8</accession>
<protein>
    <submittedName>
        <fullName evidence="1">Uncharacterized protein</fullName>
    </submittedName>
</protein>
<evidence type="ECO:0000313" key="1">
    <source>
        <dbReference type="EMBL" id="KKU75897.1"/>
    </source>
</evidence>
<sequence>MPLTAASYPKRRGAGMKNLVLVSVLVVFAAILLVVPVSVEAATVDIKVAVSGGTLGNGPSFGFGLSEVVQTGKNAIGKIEFTYTELTDPANIRKEYERGLSRSLTLLKTSREGSFRFGLGGQMGPKKRAFLMLEVGAGSAVGTTSATYFVNWVYHPGYWGDNEWHDGYYEDIMEAKIFDDSQTYFLYGIGPEVELYLQKRVSLNIEAMAGRRELSVTWLNDYGIRGTININKAYYRGRFGLTVHF</sequence>
<name>A0A0G1T2C8_9BACT</name>
<evidence type="ECO:0000313" key="2">
    <source>
        <dbReference type="Proteomes" id="UP000034682"/>
    </source>
</evidence>